<name>A0A2X0N180_9BASI</name>
<protein>
    <submittedName>
        <fullName evidence="1">BQ5605_C137g13407 protein</fullName>
    </submittedName>
</protein>
<proteinExistence type="predicted"/>
<gene>
    <name evidence="1" type="primary">BQ5605_C137g13407</name>
    <name evidence="1" type="ORF">BQ5605_C137G13407</name>
</gene>
<dbReference type="AlphaFoldDB" id="A0A2X0N180"/>
<reference evidence="1 2" key="1">
    <citation type="submission" date="2016-11" db="EMBL/GenBank/DDBJ databases">
        <authorList>
            <person name="Jaros S."/>
            <person name="Januszkiewicz K."/>
            <person name="Wedrychowicz H."/>
        </authorList>
    </citation>
    <scope>NUCLEOTIDE SEQUENCE [LARGE SCALE GENOMIC DNA]</scope>
</reference>
<evidence type="ECO:0000313" key="1">
    <source>
        <dbReference type="EMBL" id="SGY88798.1"/>
    </source>
</evidence>
<sequence length="87" mass="9590">MAVLSHSPNATTPETPRFSELQARSTLLSGCSYPPTYYLLCLNLLPTRVRWCCNRTISFAQPAGIGPCLRRGLDRAHTSPTISAVRQ</sequence>
<dbReference type="EMBL" id="FQNC01000053">
    <property type="protein sequence ID" value="SGY88798.1"/>
    <property type="molecule type" value="Genomic_DNA"/>
</dbReference>
<keyword evidence="2" id="KW-1185">Reference proteome</keyword>
<organism evidence="1 2">
    <name type="scientific">Microbotryum silenes-dioicae</name>
    <dbReference type="NCBI Taxonomy" id="796604"/>
    <lineage>
        <taxon>Eukaryota</taxon>
        <taxon>Fungi</taxon>
        <taxon>Dikarya</taxon>
        <taxon>Basidiomycota</taxon>
        <taxon>Pucciniomycotina</taxon>
        <taxon>Microbotryomycetes</taxon>
        <taxon>Microbotryales</taxon>
        <taxon>Microbotryaceae</taxon>
        <taxon>Microbotryum</taxon>
    </lineage>
</organism>
<evidence type="ECO:0000313" key="2">
    <source>
        <dbReference type="Proteomes" id="UP000249464"/>
    </source>
</evidence>
<dbReference type="Proteomes" id="UP000249464">
    <property type="component" value="Unassembled WGS sequence"/>
</dbReference>
<accession>A0A2X0N180</accession>